<comment type="caution">
    <text evidence="2">The sequence shown here is derived from an EMBL/GenBank/DDBJ whole genome shotgun (WGS) entry which is preliminary data.</text>
</comment>
<organism evidence="2 3">
    <name type="scientific">Streptomyces huasconensis</name>
    <dbReference type="NCBI Taxonomy" id="1854574"/>
    <lineage>
        <taxon>Bacteria</taxon>
        <taxon>Bacillati</taxon>
        <taxon>Actinomycetota</taxon>
        <taxon>Actinomycetes</taxon>
        <taxon>Kitasatosporales</taxon>
        <taxon>Streptomycetaceae</taxon>
        <taxon>Streptomyces</taxon>
    </lineage>
</organism>
<name>A0ABV3M1K3_9ACTN</name>
<protein>
    <submittedName>
        <fullName evidence="2">Uncharacterized protein</fullName>
    </submittedName>
</protein>
<dbReference type="RefSeq" id="WP_359780800.1">
    <property type="nucleotide sequence ID" value="NZ_JBEYRR010000008.1"/>
</dbReference>
<evidence type="ECO:0000313" key="2">
    <source>
        <dbReference type="EMBL" id="MEW2365587.1"/>
    </source>
</evidence>
<proteinExistence type="predicted"/>
<feature type="compositionally biased region" description="Basic and acidic residues" evidence="1">
    <location>
        <begin position="111"/>
        <end position="130"/>
    </location>
</feature>
<feature type="region of interest" description="Disordered" evidence="1">
    <location>
        <begin position="104"/>
        <end position="130"/>
    </location>
</feature>
<accession>A0ABV3M1K3</accession>
<feature type="compositionally biased region" description="Basic and acidic residues" evidence="1">
    <location>
        <begin position="1"/>
        <end position="10"/>
    </location>
</feature>
<keyword evidence="3" id="KW-1185">Reference proteome</keyword>
<gene>
    <name evidence="2" type="ORF">AB0887_27010</name>
</gene>
<evidence type="ECO:0000256" key="1">
    <source>
        <dbReference type="SAM" id="MobiDB-lite"/>
    </source>
</evidence>
<evidence type="ECO:0000313" key="3">
    <source>
        <dbReference type="Proteomes" id="UP001553843"/>
    </source>
</evidence>
<dbReference type="EMBL" id="JBEYRS010000012">
    <property type="protein sequence ID" value="MEW2365587.1"/>
    <property type="molecule type" value="Genomic_DNA"/>
</dbReference>
<reference evidence="2 3" key="1">
    <citation type="submission" date="2024-06" db="EMBL/GenBank/DDBJ databases">
        <title>The Natural Products Discovery Center: Release of the First 8490 Sequenced Strains for Exploring Actinobacteria Biosynthetic Diversity.</title>
        <authorList>
            <person name="Kalkreuter E."/>
            <person name="Kautsar S.A."/>
            <person name="Yang D."/>
            <person name="Bader C.D."/>
            <person name="Teijaro C.N."/>
            <person name="Fluegel L."/>
            <person name="Davis C.M."/>
            <person name="Simpson J.R."/>
            <person name="Lauterbach L."/>
            <person name="Steele A.D."/>
            <person name="Gui C."/>
            <person name="Meng S."/>
            <person name="Li G."/>
            <person name="Viehrig K."/>
            <person name="Ye F."/>
            <person name="Su P."/>
            <person name="Kiefer A.F."/>
            <person name="Nichols A."/>
            <person name="Cepeda A.J."/>
            <person name="Yan W."/>
            <person name="Fan B."/>
            <person name="Jiang Y."/>
            <person name="Adhikari A."/>
            <person name="Zheng C.-J."/>
            <person name="Schuster L."/>
            <person name="Cowan T.M."/>
            <person name="Smanski M.J."/>
            <person name="Chevrette M.G."/>
            <person name="De Carvalho L.P.S."/>
            <person name="Shen B."/>
        </authorList>
    </citation>
    <scope>NUCLEOTIDE SEQUENCE [LARGE SCALE GENOMIC DNA]</scope>
    <source>
        <strain evidence="2 3">NPDC047833</strain>
    </source>
</reference>
<dbReference type="Proteomes" id="UP001553843">
    <property type="component" value="Unassembled WGS sequence"/>
</dbReference>
<feature type="region of interest" description="Disordered" evidence="1">
    <location>
        <begin position="1"/>
        <end position="44"/>
    </location>
</feature>
<sequence length="130" mass="13473">MAIPQKKDDTSTPSGVLQEKPDAKAAEHGDHDRIVMASRKPDGSMDQINAEFIGDKDTALAAAKEQLAVQAVSAVDVAARGVSAGPDDGTGSSEPDADVKALKEAQNAAAKKAEAQAEREVNELHRGLGD</sequence>
<feature type="compositionally biased region" description="Basic and acidic residues" evidence="1">
    <location>
        <begin position="19"/>
        <end position="43"/>
    </location>
</feature>